<dbReference type="AlphaFoldDB" id="A0AAW7HFW5"/>
<accession>A0AAW7HFW5</accession>
<dbReference type="EMBL" id="JAJSRF020000001">
    <property type="protein sequence ID" value="MDM3951093.1"/>
    <property type="molecule type" value="Genomic_DNA"/>
</dbReference>
<evidence type="ECO:0000259" key="1">
    <source>
        <dbReference type="Pfam" id="PF20066"/>
    </source>
</evidence>
<sequence>MSTIETFKMQAKRLCGHLSRQNMPITHSQSLEAVTAMHGHRDWNTALAAMSRAPVISTPLLLEVTRDSSPEYLNTSLQALLRLAPVAIRFQMAPDLRVELAREAHIMVDQVERAGITALRSSGAVGAVDDNSIGK</sequence>
<dbReference type="Proteomes" id="UP001165439">
    <property type="component" value="Unassembled WGS sequence"/>
</dbReference>
<gene>
    <name evidence="2" type="ORF">LU674_001835</name>
</gene>
<organism evidence="2 3">
    <name type="scientific">Pseudomonas alloputida</name>
    <dbReference type="NCBI Taxonomy" id="1940621"/>
    <lineage>
        <taxon>Bacteria</taxon>
        <taxon>Pseudomonadati</taxon>
        <taxon>Pseudomonadota</taxon>
        <taxon>Gammaproteobacteria</taxon>
        <taxon>Pseudomonadales</taxon>
        <taxon>Pseudomonadaceae</taxon>
        <taxon>Pseudomonas</taxon>
    </lineage>
</organism>
<comment type="caution">
    <text evidence="2">The sequence shown here is derived from an EMBL/GenBank/DDBJ whole genome shotgun (WGS) entry which is preliminary data.</text>
</comment>
<dbReference type="Pfam" id="PF20066">
    <property type="entry name" value="Glyoxalase_8"/>
    <property type="match status" value="1"/>
</dbReference>
<dbReference type="InterPro" id="IPR045517">
    <property type="entry name" value="Glyoxalase_8"/>
</dbReference>
<name>A0AAW7HFW5_9PSED</name>
<protein>
    <submittedName>
        <fullName evidence="2">Glyoxalase superfamily protein</fullName>
    </submittedName>
</protein>
<evidence type="ECO:0000313" key="2">
    <source>
        <dbReference type="EMBL" id="MDM3951093.1"/>
    </source>
</evidence>
<feature type="domain" description="Glyoxalase-related protein" evidence="1">
    <location>
        <begin position="2"/>
        <end position="80"/>
    </location>
</feature>
<reference evidence="2" key="1">
    <citation type="submission" date="2023-06" db="EMBL/GenBank/DDBJ databases">
        <title>MBL-encoding genomic islands in Pseudomonas spp. in Poland.</title>
        <authorList>
            <person name="Urbanowicz P."/>
            <person name="Izdebski R."/>
            <person name="Biedrzycka M."/>
            <person name="Gniadkowski M."/>
        </authorList>
    </citation>
    <scope>NUCLEOTIDE SEQUENCE</scope>
    <source>
        <strain evidence="2">NMI5768_13</strain>
    </source>
</reference>
<dbReference type="RefSeq" id="WP_023383673.1">
    <property type="nucleotide sequence ID" value="NZ_JAJSRF020000001.1"/>
</dbReference>
<proteinExistence type="predicted"/>
<evidence type="ECO:0000313" key="3">
    <source>
        <dbReference type="Proteomes" id="UP001165439"/>
    </source>
</evidence>